<dbReference type="Pfam" id="PF00629">
    <property type="entry name" value="MAM"/>
    <property type="match status" value="1"/>
</dbReference>
<evidence type="ECO:0000313" key="5">
    <source>
        <dbReference type="EMBL" id="WCO01145.1"/>
    </source>
</evidence>
<dbReference type="InterPro" id="IPR013320">
    <property type="entry name" value="ConA-like_dom_sf"/>
</dbReference>
<dbReference type="NCBIfam" id="TIGR04183">
    <property type="entry name" value="Por_Secre_tail"/>
    <property type="match status" value="1"/>
</dbReference>
<organism evidence="5 6">
    <name type="scientific">Psychroserpens ponticola</name>
    <dbReference type="NCBI Taxonomy" id="2932268"/>
    <lineage>
        <taxon>Bacteria</taxon>
        <taxon>Pseudomonadati</taxon>
        <taxon>Bacteroidota</taxon>
        <taxon>Flavobacteriia</taxon>
        <taxon>Flavobacteriales</taxon>
        <taxon>Flavobacteriaceae</taxon>
        <taxon>Psychroserpens</taxon>
    </lineage>
</organism>
<name>A0ABY7RWS0_9FLAO</name>
<dbReference type="Proteomes" id="UP001202717">
    <property type="component" value="Chromosome"/>
</dbReference>
<dbReference type="PROSITE" id="PS50060">
    <property type="entry name" value="MAM_2"/>
    <property type="match status" value="1"/>
</dbReference>
<gene>
    <name evidence="5" type="ORF">MUN68_013860</name>
</gene>
<dbReference type="RefSeq" id="WP_249997408.1">
    <property type="nucleotide sequence ID" value="NZ_CP116221.1"/>
</dbReference>
<evidence type="ECO:0000259" key="3">
    <source>
        <dbReference type="PROSITE" id="PS50060"/>
    </source>
</evidence>
<evidence type="ECO:0000256" key="2">
    <source>
        <dbReference type="SAM" id="SignalP"/>
    </source>
</evidence>
<dbReference type="EMBL" id="CP116221">
    <property type="protein sequence ID" value="WCO01145.1"/>
    <property type="molecule type" value="Genomic_DNA"/>
</dbReference>
<proteinExistence type="predicted"/>
<dbReference type="InterPro" id="IPR026444">
    <property type="entry name" value="Secre_tail"/>
</dbReference>
<dbReference type="SMART" id="SM00137">
    <property type="entry name" value="MAM"/>
    <property type="match status" value="1"/>
</dbReference>
<dbReference type="Pfam" id="PF18962">
    <property type="entry name" value="Por_Secre_tail"/>
    <property type="match status" value="1"/>
</dbReference>
<feature type="signal peptide" evidence="2">
    <location>
        <begin position="1"/>
        <end position="22"/>
    </location>
</feature>
<feature type="domain" description="MAM" evidence="3">
    <location>
        <begin position="170"/>
        <end position="342"/>
    </location>
</feature>
<dbReference type="InterPro" id="IPR036116">
    <property type="entry name" value="FN3_sf"/>
</dbReference>
<feature type="domain" description="Fibronectin type-III" evidence="4">
    <location>
        <begin position="342"/>
        <end position="433"/>
    </location>
</feature>
<feature type="chain" id="PRO_5046526563" evidence="2">
    <location>
        <begin position="23"/>
        <end position="1197"/>
    </location>
</feature>
<dbReference type="CDD" id="cd00063">
    <property type="entry name" value="FN3"/>
    <property type="match status" value="2"/>
</dbReference>
<dbReference type="SUPFAM" id="SSF49265">
    <property type="entry name" value="Fibronectin type III"/>
    <property type="match status" value="1"/>
</dbReference>
<dbReference type="InterPro" id="IPR003961">
    <property type="entry name" value="FN3_dom"/>
</dbReference>
<dbReference type="Gene3D" id="2.60.40.10">
    <property type="entry name" value="Immunoglobulins"/>
    <property type="match status" value="2"/>
</dbReference>
<dbReference type="Gene3D" id="2.60.120.200">
    <property type="match status" value="1"/>
</dbReference>
<keyword evidence="6" id="KW-1185">Reference proteome</keyword>
<dbReference type="PROSITE" id="PS50853">
    <property type="entry name" value="FN3"/>
    <property type="match status" value="2"/>
</dbReference>
<protein>
    <submittedName>
        <fullName evidence="5">Choice-of-anchor J domain-containing protein</fullName>
    </submittedName>
</protein>
<evidence type="ECO:0000313" key="6">
    <source>
        <dbReference type="Proteomes" id="UP001202717"/>
    </source>
</evidence>
<evidence type="ECO:0000256" key="1">
    <source>
        <dbReference type="ARBA" id="ARBA00022729"/>
    </source>
</evidence>
<dbReference type="NCBIfam" id="NF038128">
    <property type="entry name" value="choice_anch_J"/>
    <property type="match status" value="1"/>
</dbReference>
<feature type="domain" description="Fibronectin type-III" evidence="4">
    <location>
        <begin position="436"/>
        <end position="527"/>
    </location>
</feature>
<keyword evidence="1 2" id="KW-0732">Signal</keyword>
<dbReference type="SMART" id="SM00060">
    <property type="entry name" value="FN3"/>
    <property type="match status" value="2"/>
</dbReference>
<dbReference type="SUPFAM" id="SSF49899">
    <property type="entry name" value="Concanavalin A-like lectins/glucanases"/>
    <property type="match status" value="1"/>
</dbReference>
<reference evidence="5 6" key="1">
    <citation type="submission" date="2023-01" db="EMBL/GenBank/DDBJ databases">
        <title>Psychroserpens ponticola sp. nov., isolated from seawater.</title>
        <authorList>
            <person name="Kristyanto S."/>
            <person name="Jung J."/>
            <person name="Kim J.M."/>
            <person name="Jeon C.O."/>
        </authorList>
    </citation>
    <scope>NUCLEOTIDE SEQUENCE [LARGE SCALE GENOMIC DNA]</scope>
    <source>
        <strain evidence="5 6">MSW6</strain>
    </source>
</reference>
<dbReference type="InterPro" id="IPR000998">
    <property type="entry name" value="MAM_dom"/>
</dbReference>
<dbReference type="Pfam" id="PF00041">
    <property type="entry name" value="fn3"/>
    <property type="match status" value="1"/>
</dbReference>
<accession>A0ABY7RWS0</accession>
<evidence type="ECO:0000259" key="4">
    <source>
        <dbReference type="PROSITE" id="PS50853"/>
    </source>
</evidence>
<sequence length="1197" mass="125798">MKKTTLLLITMLSLLWQTQAQHNFATILGPENVAQGSPVTLSINTVGNTAAVPTDSYEIFTVTADWVNVSDAYSSEADLTLTTTAGSVTIDPPSSGSFDSFASTTLTFSGTLPSGSYDPSIDGFLEITLNQSYAGSSANWSNIVVSISAPLYSGPPIGVTCSSGSSSFVFTENFESDPPSGWTGTGFSGTNGNWDITNANTNSNNTGPSIAYDNGSGMHLEYEASGDSSATASAISPAIDLTSTVDDAELSFYLHAYGAAMGTLNVGVSNSASGPFTTLFTQSGQIQTAAGDAWTHFGVNLGAYVGQTIYIEFRHTGSGTDYTGDMSIDYIRVEACDPPCPTPDNIVVSNIGSTTADITWDAGDSETDWEIVVQPDGTGIPGGVGTATTNNNPYNATGLTQLTAYEIYVRADCGMVDGYSDWVGPIDFTTLAACPDITSLTIDSYTASSANISWTAGSTETDWEIVVQPDGTGIPGGAGTATTNNNPYIASSLSQLTAYEVYVRADCGMVDGYSNWVGPVDFTTGPANDDFANATPISCGNIYIGDTSSATIDEAGAPDVSTVEPDTDTDNDSPNVWFRFIGTGDPVTLSTCTNTSYDSEIIVFTGTSGSLTNIAEGYDECGAAYEAEVTFSSVLGVSYSISVEGWNVGNTGTFELSVICTPPAPVTYTYSGSWSPSDPSGIATAGDDIVIASGDASINSNTTVNSVTVNAGAGLTVDSGVILTATNGLVLESSSTSYSSLILDGTVTGTLTYERHVNINGSGDTGSNDLISAPLTGQAFNAFATANPNILNNGTLYLFGPFDKTTANYLLYAGSETATLNAGVGYRAGSSDNGTFTFTGVANSGIVSYNIENYGPPEPAEAEWNLVGNPYPSYLNVHAFLNHEVSVGVSNLALFKPETAAIYGYDGNALDDWTIYNLANTTASTVIAPGQGFFVSANVTNVPLYDLEFSPDMRRTGSGDDFIVGRNAQLTYVKLYLSTANKSYGTDIYFNNNASSGFDVGYDASIWGETAPDFAIYSHLIEDNSGKAMALQTLNHTDLSDISISLGVNANQGEQLRFSISDMTLPDSVNVYLEDRVENTITLLNNVDYVITPSTPLSGTGRFFLRTSQEALSTIDNNIDNLTIFALNTSKEIVVNGQLKENTILSLYDIQGRKVLSTTLDDSNLTNRIDISDLNGGVYIVTVQNNSQQKTQKVVIK</sequence>
<dbReference type="InterPro" id="IPR013783">
    <property type="entry name" value="Ig-like_fold"/>
</dbReference>